<reference evidence="4 5" key="1">
    <citation type="submission" date="2020-01" db="EMBL/GenBank/DDBJ databases">
        <title>Spongiivirga citrea KCTC 32990T.</title>
        <authorList>
            <person name="Wang G."/>
        </authorList>
    </citation>
    <scope>NUCLEOTIDE SEQUENCE [LARGE SCALE GENOMIC DNA]</scope>
    <source>
        <strain evidence="4 5">KCTC 32990</strain>
    </source>
</reference>
<dbReference type="RefSeq" id="WP_164033184.1">
    <property type="nucleotide sequence ID" value="NZ_JAABOQ010000006.1"/>
</dbReference>
<dbReference type="InterPro" id="IPR026444">
    <property type="entry name" value="Secre_tail"/>
</dbReference>
<evidence type="ECO:0000256" key="2">
    <source>
        <dbReference type="SAM" id="SignalP"/>
    </source>
</evidence>
<feature type="chain" id="PRO_5027041644" evidence="2">
    <location>
        <begin position="19"/>
        <end position="111"/>
    </location>
</feature>
<dbReference type="EMBL" id="JAABOQ010000006">
    <property type="protein sequence ID" value="NER18496.1"/>
    <property type="molecule type" value="Genomic_DNA"/>
</dbReference>
<evidence type="ECO:0000313" key="4">
    <source>
        <dbReference type="EMBL" id="NER18496.1"/>
    </source>
</evidence>
<evidence type="ECO:0000313" key="5">
    <source>
        <dbReference type="Proteomes" id="UP000474296"/>
    </source>
</evidence>
<proteinExistence type="predicted"/>
<dbReference type="NCBIfam" id="TIGR04183">
    <property type="entry name" value="Por_Secre_tail"/>
    <property type="match status" value="1"/>
</dbReference>
<keyword evidence="1 2" id="KW-0732">Signal</keyword>
<dbReference type="Pfam" id="PF18962">
    <property type="entry name" value="Por_Secre_tail"/>
    <property type="match status" value="1"/>
</dbReference>
<protein>
    <submittedName>
        <fullName evidence="4">T9SS type A sorting domain-containing protein</fullName>
    </submittedName>
</protein>
<dbReference type="Proteomes" id="UP000474296">
    <property type="component" value="Unassembled WGS sequence"/>
</dbReference>
<dbReference type="AlphaFoldDB" id="A0A6M0CKL8"/>
<gene>
    <name evidence="4" type="ORF">GWK10_14855</name>
</gene>
<sequence length="111" mass="12755">MKKLLPVLFLLISFNIFSQETKELASLKVKEVAFKMYPNPCKSEDQLSLKFEGKVSVKSIEVFDLFGKSIKRIKPNITPDSKFIVGTLPRGIFLLRIQTQKRVATRRIIVQ</sequence>
<evidence type="ECO:0000256" key="1">
    <source>
        <dbReference type="ARBA" id="ARBA00022729"/>
    </source>
</evidence>
<organism evidence="4 5">
    <name type="scientific">Spongiivirga citrea</name>
    <dbReference type="NCBI Taxonomy" id="1481457"/>
    <lineage>
        <taxon>Bacteria</taxon>
        <taxon>Pseudomonadati</taxon>
        <taxon>Bacteroidota</taxon>
        <taxon>Flavobacteriia</taxon>
        <taxon>Flavobacteriales</taxon>
        <taxon>Flavobacteriaceae</taxon>
        <taxon>Spongiivirga</taxon>
    </lineage>
</organism>
<feature type="domain" description="Secretion system C-terminal sorting" evidence="3">
    <location>
        <begin position="36"/>
        <end position="110"/>
    </location>
</feature>
<keyword evidence="5" id="KW-1185">Reference proteome</keyword>
<evidence type="ECO:0000259" key="3">
    <source>
        <dbReference type="Pfam" id="PF18962"/>
    </source>
</evidence>
<feature type="signal peptide" evidence="2">
    <location>
        <begin position="1"/>
        <end position="18"/>
    </location>
</feature>
<name>A0A6M0CKL8_9FLAO</name>
<comment type="caution">
    <text evidence="4">The sequence shown here is derived from an EMBL/GenBank/DDBJ whole genome shotgun (WGS) entry which is preliminary data.</text>
</comment>
<accession>A0A6M0CKL8</accession>